<evidence type="ECO:0000259" key="1">
    <source>
        <dbReference type="Pfam" id="PF13439"/>
    </source>
</evidence>
<dbReference type="Proteomes" id="UP000220102">
    <property type="component" value="Unassembled WGS sequence"/>
</dbReference>
<dbReference type="InterPro" id="IPR050194">
    <property type="entry name" value="Glycosyltransferase_grp1"/>
</dbReference>
<evidence type="ECO:0000313" key="2">
    <source>
        <dbReference type="EMBL" id="PEN14160.1"/>
    </source>
</evidence>
<gene>
    <name evidence="2" type="ORF">CRI94_03720</name>
</gene>
<sequence length="392" mass="43626">MTDSVPAPSSSPKRVALFTGAYNHIADGVSLTLNRLVRHLETKEHVEVRVFAPTVENPPVDHAGTLIPVPSISAPGRSEYRLSLGITPSVRRALDDFAPTLFHIATPDILGYHALRTAQSWHVPVVASYHTHFSSYLRYYRLGWLERAVWAYLRHFYQKCRHTYVPSTAMANILKDHGITDGLHLWQRGVETDRFNPSRRSDEWRQQHDLDDRPVLAFVSRLVWEKGLHVFADVVRRLEDENVPHQSLIVGDGPARAELEEKLPNTVFTGYLEGTELATAYASSDVFLFPSDTETFGNVTLEAMASGLPTVCADAVGSRDLVVDGTTGHLCPPDDTDAFTDAVRHLLTDAGGRTAMGEAALERAQDFRWEAILSKMNDYYDAALVGDTTFSV</sequence>
<proteinExistence type="predicted"/>
<dbReference type="Gene3D" id="3.40.50.2000">
    <property type="entry name" value="Glycogen Phosphorylase B"/>
    <property type="match status" value="2"/>
</dbReference>
<dbReference type="RefSeq" id="WP_098074336.1">
    <property type="nucleotide sequence ID" value="NZ_PDEQ01000002.1"/>
</dbReference>
<dbReference type="CDD" id="cd03814">
    <property type="entry name" value="GT4-like"/>
    <property type="match status" value="1"/>
</dbReference>
<dbReference type="Pfam" id="PF13439">
    <property type="entry name" value="Glyco_transf_4"/>
    <property type="match status" value="1"/>
</dbReference>
<organism evidence="2 3">
    <name type="scientific">Longibacter salinarum</name>
    <dbReference type="NCBI Taxonomy" id="1850348"/>
    <lineage>
        <taxon>Bacteria</taxon>
        <taxon>Pseudomonadati</taxon>
        <taxon>Rhodothermota</taxon>
        <taxon>Rhodothermia</taxon>
        <taxon>Rhodothermales</taxon>
        <taxon>Salisaetaceae</taxon>
        <taxon>Longibacter</taxon>
    </lineage>
</organism>
<keyword evidence="3" id="KW-1185">Reference proteome</keyword>
<dbReference type="AlphaFoldDB" id="A0A2A8CZW0"/>
<dbReference type="OrthoDB" id="1096251at2"/>
<dbReference type="GO" id="GO:0016757">
    <property type="term" value="F:glycosyltransferase activity"/>
    <property type="evidence" value="ECO:0007669"/>
    <property type="project" value="TreeGrafter"/>
</dbReference>
<dbReference type="PANTHER" id="PTHR45947:SF3">
    <property type="entry name" value="SULFOQUINOVOSYL TRANSFERASE SQD2"/>
    <property type="match status" value="1"/>
</dbReference>
<comment type="caution">
    <text evidence="2">The sequence shown here is derived from an EMBL/GenBank/DDBJ whole genome shotgun (WGS) entry which is preliminary data.</text>
</comment>
<dbReference type="EMBL" id="PDEQ01000002">
    <property type="protein sequence ID" value="PEN14160.1"/>
    <property type="molecule type" value="Genomic_DNA"/>
</dbReference>
<keyword evidence="2" id="KW-0808">Transferase</keyword>
<feature type="domain" description="Glycosyltransferase subfamily 4-like N-terminal" evidence="1">
    <location>
        <begin position="27"/>
        <end position="194"/>
    </location>
</feature>
<name>A0A2A8CZW0_9BACT</name>
<dbReference type="Pfam" id="PF13692">
    <property type="entry name" value="Glyco_trans_1_4"/>
    <property type="match status" value="1"/>
</dbReference>
<dbReference type="PANTHER" id="PTHR45947">
    <property type="entry name" value="SULFOQUINOVOSYL TRANSFERASE SQD2"/>
    <property type="match status" value="1"/>
</dbReference>
<dbReference type="InterPro" id="IPR028098">
    <property type="entry name" value="Glyco_trans_4-like_N"/>
</dbReference>
<dbReference type="SUPFAM" id="SSF53756">
    <property type="entry name" value="UDP-Glycosyltransferase/glycogen phosphorylase"/>
    <property type="match status" value="1"/>
</dbReference>
<evidence type="ECO:0000313" key="3">
    <source>
        <dbReference type="Proteomes" id="UP000220102"/>
    </source>
</evidence>
<reference evidence="2 3" key="1">
    <citation type="submission" date="2017-10" db="EMBL/GenBank/DDBJ databases">
        <title>Draft genome of Longibacter Salinarum.</title>
        <authorList>
            <person name="Goh K.M."/>
            <person name="Shamsir M.S."/>
            <person name="Lim S.W."/>
        </authorList>
    </citation>
    <scope>NUCLEOTIDE SEQUENCE [LARGE SCALE GENOMIC DNA]</scope>
    <source>
        <strain evidence="2 3">KCTC 52045</strain>
    </source>
</reference>
<protein>
    <submittedName>
        <fullName evidence="2">Glycosyl transferase family 1</fullName>
    </submittedName>
</protein>
<accession>A0A2A8CZW0</accession>